<name>A0A6J6FI58_9ZZZZ</name>
<accession>A0A6J6FI58</accession>
<evidence type="ECO:0000313" key="4">
    <source>
        <dbReference type="EMBL" id="CAB4588581.1"/>
    </source>
</evidence>
<gene>
    <name evidence="4" type="ORF">UFOPK1493_03612</name>
</gene>
<dbReference type="Gene3D" id="3.30.450.380">
    <property type="match status" value="1"/>
</dbReference>
<comment type="similarity">
    <text evidence="1">Belongs to the GSP E family.</text>
</comment>
<reference evidence="4" key="1">
    <citation type="submission" date="2020-05" db="EMBL/GenBank/DDBJ databases">
        <authorList>
            <person name="Chiriac C."/>
            <person name="Salcher M."/>
            <person name="Ghai R."/>
            <person name="Kavagutti S V."/>
        </authorList>
    </citation>
    <scope>NUCLEOTIDE SEQUENCE</scope>
</reference>
<dbReference type="EMBL" id="CAEZSR010000212">
    <property type="protein sequence ID" value="CAB4588581.1"/>
    <property type="molecule type" value="Genomic_DNA"/>
</dbReference>
<evidence type="ECO:0000256" key="2">
    <source>
        <dbReference type="SAM" id="MobiDB-lite"/>
    </source>
</evidence>
<dbReference type="Gene3D" id="3.40.50.300">
    <property type="entry name" value="P-loop containing nucleotide triphosphate hydrolases"/>
    <property type="match status" value="1"/>
</dbReference>
<feature type="domain" description="Bacterial type II secretion system protein E" evidence="3">
    <location>
        <begin position="43"/>
        <end position="309"/>
    </location>
</feature>
<dbReference type="GO" id="GO:0016887">
    <property type="term" value="F:ATP hydrolysis activity"/>
    <property type="evidence" value="ECO:0007669"/>
    <property type="project" value="InterPro"/>
</dbReference>
<dbReference type="PANTHER" id="PTHR30486:SF6">
    <property type="entry name" value="TYPE IV PILUS RETRACTATION ATPASE PILT"/>
    <property type="match status" value="1"/>
</dbReference>
<evidence type="ECO:0000256" key="1">
    <source>
        <dbReference type="ARBA" id="ARBA00006611"/>
    </source>
</evidence>
<sequence length="351" mass="37849">MTSARTGRSNPADERIHERTGGRTEGRTEGRTDGRAVFGLGLLDRWVDDDAVEEVLVNGGSQVWIARRGVAGTQYVGRLEPGVVDVVIERLLAPTGRRLDRAAPVVDARLPDGTRVCAVLPPVAPDGPCLALRKFPRHHLGLDRFATPDVISLLDEVVHARCNVLVSGATSSGKTSLLNALASRVHADERIITLEDTAELRLATAHVLRLETRPASVEGVDAVDMTALVRTALRLRPDRLIVGEIRGDEAADLVQALNTGHDGSLATLHANSPDDALARLRSLVVRAAPGWPLDDVAVQIARSIDVVVHVERDRVGVRSVRQVVEVDGTRGTVRCLASDGVRAGELIRRRR</sequence>
<organism evidence="4">
    <name type="scientific">freshwater metagenome</name>
    <dbReference type="NCBI Taxonomy" id="449393"/>
    <lineage>
        <taxon>unclassified sequences</taxon>
        <taxon>metagenomes</taxon>
        <taxon>ecological metagenomes</taxon>
    </lineage>
</organism>
<dbReference type="SUPFAM" id="SSF52540">
    <property type="entry name" value="P-loop containing nucleoside triphosphate hydrolases"/>
    <property type="match status" value="1"/>
</dbReference>
<dbReference type="AlphaFoldDB" id="A0A6J6FI58"/>
<feature type="compositionally biased region" description="Basic and acidic residues" evidence="2">
    <location>
        <begin position="11"/>
        <end position="31"/>
    </location>
</feature>
<dbReference type="CDD" id="cd01130">
    <property type="entry name" value="VirB11-like_ATPase"/>
    <property type="match status" value="1"/>
</dbReference>
<protein>
    <submittedName>
        <fullName evidence="4">Unannotated protein</fullName>
    </submittedName>
</protein>
<dbReference type="PANTHER" id="PTHR30486">
    <property type="entry name" value="TWITCHING MOTILITY PROTEIN PILT"/>
    <property type="match status" value="1"/>
</dbReference>
<dbReference type="InterPro" id="IPR027417">
    <property type="entry name" value="P-loop_NTPase"/>
</dbReference>
<dbReference type="InterPro" id="IPR001482">
    <property type="entry name" value="T2SS/T4SS_dom"/>
</dbReference>
<evidence type="ECO:0000259" key="3">
    <source>
        <dbReference type="Pfam" id="PF00437"/>
    </source>
</evidence>
<dbReference type="Pfam" id="PF00437">
    <property type="entry name" value="T2SSE"/>
    <property type="match status" value="1"/>
</dbReference>
<proteinExistence type="inferred from homology"/>
<feature type="region of interest" description="Disordered" evidence="2">
    <location>
        <begin position="1"/>
        <end position="31"/>
    </location>
</feature>
<dbReference type="InterPro" id="IPR050921">
    <property type="entry name" value="T4SS_GSP_E_ATPase"/>
</dbReference>